<sequence>MINNVKQNNVVEWTFQSEKSYSEPFHEIRFEAVVTGPDGKERRLPGFWAGKGQWKLRYSSSQIGEHQFRTVCSDENDLGLHGQSGRVQIEPYNGDNPLYKHGAVRASDCRSYLKHEDGTPFFWLADTWWMSLTKRLQWPEDFKWLTQDRVEKGFTAIQLVAGLYPDMAPFDERGAAEGGQAWETDFQRINPAFFDTADAKIEWLVESGLMPCMVACWGYYLDFAGKENIKKHWEYLVARYGAYPVVWCIAGEATMPYYQWDSFSDSDLKKPYVERLRKEWTEIANFIGSIDPFQRALTIHPTEYGHDMVEDASVLDLDMLQTGHSGILTVGNTVRKVRDSVAREPKTPVINSEVCYEGIGGTSFQEVQRMLFWNCMLNGACGHTYGANGIWQVNDEKQPYGASPTGIAWGHTFWKEAAQLPGSRQVGIGKKLLENYRWWEFQPHPEWVNPVLEETDVYSRVYAAGITGEVRVIYAPMHLAFSGVTVRELEDVIPYRAYAFDPATADVYDMGRIQVNKDGTWSSGRLKIFQDWVLVIERIQ</sequence>
<feature type="domain" description="Apiosidase-like catalytic" evidence="1">
    <location>
        <begin position="110"/>
        <end position="440"/>
    </location>
</feature>
<gene>
    <name evidence="3" type="ORF">ACFFJ8_23630</name>
</gene>
<dbReference type="Proteomes" id="UP001589818">
    <property type="component" value="Unassembled WGS sequence"/>
</dbReference>
<dbReference type="Gene3D" id="3.20.20.80">
    <property type="entry name" value="Glycosidases"/>
    <property type="match status" value="1"/>
</dbReference>
<dbReference type="InterPro" id="IPR013783">
    <property type="entry name" value="Ig-like_fold"/>
</dbReference>
<feature type="domain" description="DUF5060" evidence="2">
    <location>
        <begin position="5"/>
        <end position="72"/>
    </location>
</feature>
<keyword evidence="4" id="KW-1185">Reference proteome</keyword>
<evidence type="ECO:0000313" key="3">
    <source>
        <dbReference type="EMBL" id="MFC0394340.1"/>
    </source>
</evidence>
<proteinExistence type="predicted"/>
<protein>
    <submittedName>
        <fullName evidence="3">DUF4038 domain-containing protein</fullName>
    </submittedName>
</protein>
<dbReference type="Pfam" id="PF16586">
    <property type="entry name" value="DUF5060"/>
    <property type="match status" value="1"/>
</dbReference>
<evidence type="ECO:0000259" key="2">
    <source>
        <dbReference type="Pfam" id="PF16586"/>
    </source>
</evidence>
<evidence type="ECO:0000259" key="1">
    <source>
        <dbReference type="Pfam" id="PF13204"/>
    </source>
</evidence>
<dbReference type="PANTHER" id="PTHR37836">
    <property type="entry name" value="LMO1036 PROTEIN"/>
    <property type="match status" value="1"/>
</dbReference>
<dbReference type="InterPro" id="IPR032260">
    <property type="entry name" value="DUF5060"/>
</dbReference>
<dbReference type="InterPro" id="IPR017853">
    <property type="entry name" value="GH"/>
</dbReference>
<dbReference type="RefSeq" id="WP_204815492.1">
    <property type="nucleotide sequence ID" value="NZ_JANHOF010000001.1"/>
</dbReference>
<dbReference type="InterPro" id="IPR025277">
    <property type="entry name" value="Apiosidase-like_cat_dom"/>
</dbReference>
<dbReference type="EMBL" id="JBHLVF010000041">
    <property type="protein sequence ID" value="MFC0394340.1"/>
    <property type="molecule type" value="Genomic_DNA"/>
</dbReference>
<evidence type="ECO:0000313" key="4">
    <source>
        <dbReference type="Proteomes" id="UP001589818"/>
    </source>
</evidence>
<dbReference type="Pfam" id="PF13204">
    <property type="entry name" value="Apiosidase"/>
    <property type="match status" value="1"/>
</dbReference>
<reference evidence="3 4" key="1">
    <citation type="submission" date="2024-09" db="EMBL/GenBank/DDBJ databases">
        <authorList>
            <person name="Sun Q."/>
            <person name="Mori K."/>
        </authorList>
    </citation>
    <scope>NUCLEOTIDE SEQUENCE [LARGE SCALE GENOMIC DNA]</scope>
    <source>
        <strain evidence="3 4">CCM 4839</strain>
    </source>
</reference>
<organism evidence="3 4">
    <name type="scientific">Paenibacillus mendelii</name>
    <dbReference type="NCBI Taxonomy" id="206163"/>
    <lineage>
        <taxon>Bacteria</taxon>
        <taxon>Bacillati</taxon>
        <taxon>Bacillota</taxon>
        <taxon>Bacilli</taxon>
        <taxon>Bacillales</taxon>
        <taxon>Paenibacillaceae</taxon>
        <taxon>Paenibacillus</taxon>
    </lineage>
</organism>
<dbReference type="Gene3D" id="2.60.40.10">
    <property type="entry name" value="Immunoglobulins"/>
    <property type="match status" value="1"/>
</dbReference>
<name>A0ABV6JEJ6_9BACL</name>
<accession>A0ABV6JEJ6</accession>
<comment type="caution">
    <text evidence="3">The sequence shown here is derived from an EMBL/GenBank/DDBJ whole genome shotgun (WGS) entry which is preliminary data.</text>
</comment>
<dbReference type="PANTHER" id="PTHR37836:SF2">
    <property type="entry name" value="DUF4038 DOMAIN-CONTAINING PROTEIN"/>
    <property type="match status" value="1"/>
</dbReference>
<dbReference type="SUPFAM" id="SSF51445">
    <property type="entry name" value="(Trans)glycosidases"/>
    <property type="match status" value="1"/>
</dbReference>